<feature type="compositionally biased region" description="Polar residues" evidence="1">
    <location>
        <begin position="435"/>
        <end position="449"/>
    </location>
</feature>
<protein>
    <submittedName>
        <fullName evidence="2">Uncharacterized protein</fullName>
    </submittedName>
</protein>
<name>A0A0D2EUF7_9EURO</name>
<evidence type="ECO:0000313" key="2">
    <source>
        <dbReference type="EMBL" id="KIW51444.1"/>
    </source>
</evidence>
<accession>A0A0D2EUF7</accession>
<feature type="region of interest" description="Disordered" evidence="1">
    <location>
        <begin position="168"/>
        <end position="192"/>
    </location>
</feature>
<dbReference type="HOGENOM" id="CLU_339480_0_0_1"/>
<feature type="region of interest" description="Disordered" evidence="1">
    <location>
        <begin position="1"/>
        <end position="139"/>
    </location>
</feature>
<proteinExistence type="predicted"/>
<dbReference type="OrthoDB" id="4119912at2759"/>
<dbReference type="AlphaFoldDB" id="A0A0D2EUF7"/>
<feature type="compositionally biased region" description="Basic and acidic residues" evidence="1">
    <location>
        <begin position="403"/>
        <end position="412"/>
    </location>
</feature>
<sequence length="865" mass="95678">MPFPSLRRRTATDSLSIDNEQKTPSPSARSRSATVPRLSARKSLSSLLDSAMRGRTASRSPTRTVSDAMERNLYPEYDASNPNHDPQRAAETPRTGKPRRFPRAPSPHPLKGSATSRLSRISRDTMNRRPSEYSITDKSSPARSILEALADAIRAPTSLFYKENKQSTKIEDEEALTHNPPSTGKTSPKKSVRFRSGNTVIDTEAKSSPIDIPKTTPSLPPVQLAQTPILQAFRRLQDPIPTARPQPGHVLRCSADFRHALAATKASDILGGLDDKALTEFPTPQSTQPGSVIPTDNPFDDPSEEIDPEISLLLLRGYDDGFRRRKSSSCPSSPDVAIEKGFPSNDDETQKVPLSPLLTSPGRRKEECTQVEPFPRPEQASTVTMEEADGSTDSHHDRHKGREHQSACETKDSPLCPDDNGQPLWGPEEHEMDSGKSSPTAVFSDSSPLSGPGQVEVVSPSKMEQGTNVPDEIAQQSSPTVLQAPNENNGHAAVNLKWYMDCATAARCDKVLDPRTVSASSVAVDKPRRTPSPAFIPLPSSARPAGRTRQLAYTDQYGWCPFDDYQFVYAAKAALELSQTAFGEMMSQEGGLWEFWNQAKLPYDTAPTWDTKGLCLWEIDDLLNSIRQQSTLPEPVTCMIVEDFKSVIARYYFRSHGHADRRDETEEDFDTSSVFQGESFSRDDKSFGVFPPPSTQFDDPPGGDMNGAVDCMLDDATNLAHSDLSCSSLANEEKCEKVAKVLENFERKRLRDTEEESDSTFVKRLGTMNLECSVVDSAFPSANDKEKCLRISEEEYETETESAPELVEEVELFRGRPVRAITTESKWSTRSKRNRDESGQTAETISSTNSPEPVDEDEKYCRGIV</sequence>
<dbReference type="EMBL" id="KN847322">
    <property type="protein sequence ID" value="KIW51444.1"/>
    <property type="molecule type" value="Genomic_DNA"/>
</dbReference>
<keyword evidence="3" id="KW-1185">Reference proteome</keyword>
<feature type="compositionally biased region" description="Polar residues" evidence="1">
    <location>
        <begin position="839"/>
        <end position="851"/>
    </location>
</feature>
<feature type="region of interest" description="Disordered" evidence="1">
    <location>
        <begin position="279"/>
        <end position="305"/>
    </location>
</feature>
<feature type="region of interest" description="Disordered" evidence="1">
    <location>
        <begin position="824"/>
        <end position="865"/>
    </location>
</feature>
<dbReference type="Proteomes" id="UP000054342">
    <property type="component" value="Unassembled WGS sequence"/>
</dbReference>
<feature type="compositionally biased region" description="Low complexity" evidence="1">
    <location>
        <begin position="37"/>
        <end position="51"/>
    </location>
</feature>
<evidence type="ECO:0000256" key="1">
    <source>
        <dbReference type="SAM" id="MobiDB-lite"/>
    </source>
</evidence>
<evidence type="ECO:0000313" key="3">
    <source>
        <dbReference type="Proteomes" id="UP000054342"/>
    </source>
</evidence>
<dbReference type="RefSeq" id="XP_013312028.1">
    <property type="nucleotide sequence ID" value="XM_013456574.1"/>
</dbReference>
<feature type="compositionally biased region" description="Basic and acidic residues" evidence="1">
    <location>
        <begin position="121"/>
        <end position="131"/>
    </location>
</feature>
<reference evidence="2 3" key="1">
    <citation type="submission" date="2015-01" db="EMBL/GenBank/DDBJ databases">
        <title>The Genome Sequence of Exophiala xenobiotica CBS118157.</title>
        <authorList>
            <consortium name="The Broad Institute Genomics Platform"/>
            <person name="Cuomo C."/>
            <person name="de Hoog S."/>
            <person name="Gorbushina A."/>
            <person name="Stielow B."/>
            <person name="Teixiera M."/>
            <person name="Abouelleil A."/>
            <person name="Chapman S.B."/>
            <person name="Priest M."/>
            <person name="Young S.K."/>
            <person name="Wortman J."/>
            <person name="Nusbaum C."/>
            <person name="Birren B."/>
        </authorList>
    </citation>
    <scope>NUCLEOTIDE SEQUENCE [LARGE SCALE GENOMIC DNA]</scope>
    <source>
        <strain evidence="2 3">CBS 118157</strain>
    </source>
</reference>
<dbReference type="GeneID" id="25332070"/>
<feature type="compositionally biased region" description="Polar residues" evidence="1">
    <location>
        <begin position="12"/>
        <end position="33"/>
    </location>
</feature>
<gene>
    <name evidence="2" type="ORF">PV05_10162</name>
</gene>
<feature type="region of interest" description="Disordered" evidence="1">
    <location>
        <begin position="323"/>
        <end position="457"/>
    </location>
</feature>
<organism evidence="2 3">
    <name type="scientific">Exophiala xenobiotica</name>
    <dbReference type="NCBI Taxonomy" id="348802"/>
    <lineage>
        <taxon>Eukaryota</taxon>
        <taxon>Fungi</taxon>
        <taxon>Dikarya</taxon>
        <taxon>Ascomycota</taxon>
        <taxon>Pezizomycotina</taxon>
        <taxon>Eurotiomycetes</taxon>
        <taxon>Chaetothyriomycetidae</taxon>
        <taxon>Chaetothyriales</taxon>
        <taxon>Herpotrichiellaceae</taxon>
        <taxon>Exophiala</taxon>
    </lineage>
</organism>